<gene>
    <name evidence="4" type="ORF">BD289DRAFT_453404</name>
</gene>
<evidence type="ECO:0000256" key="2">
    <source>
        <dbReference type="ARBA" id="ARBA00023002"/>
    </source>
</evidence>
<keyword evidence="1" id="KW-0521">NADP</keyword>
<dbReference type="OrthoDB" id="419598at2759"/>
<dbReference type="InterPro" id="IPR008030">
    <property type="entry name" value="NmrA-like"/>
</dbReference>
<accession>A0A2T3A7J9</accession>
<dbReference type="PANTHER" id="PTHR47706:SF1">
    <property type="entry name" value="CIPA-LIKE, PUTATIVE (AFU_ORTHOLOGUE AFUA_1G12460)-RELATED"/>
    <property type="match status" value="1"/>
</dbReference>
<feature type="domain" description="NmrA-like" evidence="3">
    <location>
        <begin position="5"/>
        <end position="209"/>
    </location>
</feature>
<evidence type="ECO:0000259" key="3">
    <source>
        <dbReference type="Pfam" id="PF05368"/>
    </source>
</evidence>
<dbReference type="InterPro" id="IPR036291">
    <property type="entry name" value="NAD(P)-bd_dom_sf"/>
</dbReference>
<organism evidence="4 5">
    <name type="scientific">Coniella lustricola</name>
    <dbReference type="NCBI Taxonomy" id="2025994"/>
    <lineage>
        <taxon>Eukaryota</taxon>
        <taxon>Fungi</taxon>
        <taxon>Dikarya</taxon>
        <taxon>Ascomycota</taxon>
        <taxon>Pezizomycotina</taxon>
        <taxon>Sordariomycetes</taxon>
        <taxon>Sordariomycetidae</taxon>
        <taxon>Diaporthales</taxon>
        <taxon>Schizoparmaceae</taxon>
        <taxon>Coniella</taxon>
    </lineage>
</organism>
<dbReference type="SUPFAM" id="SSF51735">
    <property type="entry name" value="NAD(P)-binding Rossmann-fold domains"/>
    <property type="match status" value="1"/>
</dbReference>
<sequence>MSKPYVTVAGATGQLGHLIAASLRSRDIPVQALIRPHTDPSRTTALRDLGVTISETDLNDVPALRTALDGTTTLVSALNGLSDVILTAQRNLLDAAVQAHVRRFIPSDYALDFTKTQAGTNRNLDLRREFHTILEQSGIEQWTSILNGAFTEILAGQAPLILDKWGRVLYWGSNPDQKLDFTTYADAAAYTAAVAADERETPKILRIAGDVKSARELGEIAGRVNHSDDGDGGEGKPYTPLWVGSVGFLEGAAGLMRRFGLGGSEKDVFPAWQGMQYTVNMFSGAGKLDPLDNDRYPELKWTKVEDFLRQLKEKKVQA</sequence>
<dbReference type="InterPro" id="IPR051609">
    <property type="entry name" value="NmrA/Isoflavone_reductase-like"/>
</dbReference>
<name>A0A2T3A7J9_9PEZI</name>
<evidence type="ECO:0000313" key="5">
    <source>
        <dbReference type="Proteomes" id="UP000241462"/>
    </source>
</evidence>
<proteinExistence type="predicted"/>
<dbReference type="EMBL" id="KZ678445">
    <property type="protein sequence ID" value="PSR84344.1"/>
    <property type="molecule type" value="Genomic_DNA"/>
</dbReference>
<dbReference type="STRING" id="2025994.A0A2T3A7J9"/>
<keyword evidence="2" id="KW-0560">Oxidoreductase</keyword>
<evidence type="ECO:0000256" key="1">
    <source>
        <dbReference type="ARBA" id="ARBA00022857"/>
    </source>
</evidence>
<dbReference type="Proteomes" id="UP000241462">
    <property type="component" value="Unassembled WGS sequence"/>
</dbReference>
<keyword evidence="5" id="KW-1185">Reference proteome</keyword>
<reference evidence="4 5" key="1">
    <citation type="journal article" date="2018" name="Mycol. Prog.">
        <title>Coniella lustricola, a new species from submerged detritus.</title>
        <authorList>
            <person name="Raudabaugh D.B."/>
            <person name="Iturriaga T."/>
            <person name="Carver A."/>
            <person name="Mondo S."/>
            <person name="Pangilinan J."/>
            <person name="Lipzen A."/>
            <person name="He G."/>
            <person name="Amirebrahimi M."/>
            <person name="Grigoriev I.V."/>
            <person name="Miller A.N."/>
        </authorList>
    </citation>
    <scope>NUCLEOTIDE SEQUENCE [LARGE SCALE GENOMIC DNA]</scope>
    <source>
        <strain evidence="4 5">B22-T-1</strain>
    </source>
</reference>
<evidence type="ECO:0000313" key="4">
    <source>
        <dbReference type="EMBL" id="PSR84344.1"/>
    </source>
</evidence>
<protein>
    <submittedName>
        <fullName evidence="4">NmrA-like protein</fullName>
    </submittedName>
</protein>
<dbReference type="InParanoid" id="A0A2T3A7J9"/>
<dbReference type="Gene3D" id="3.40.50.720">
    <property type="entry name" value="NAD(P)-binding Rossmann-like Domain"/>
    <property type="match status" value="1"/>
</dbReference>
<dbReference type="PANTHER" id="PTHR47706">
    <property type="entry name" value="NMRA-LIKE FAMILY PROTEIN"/>
    <property type="match status" value="1"/>
</dbReference>
<dbReference type="Pfam" id="PF05368">
    <property type="entry name" value="NmrA"/>
    <property type="match status" value="1"/>
</dbReference>
<dbReference type="AlphaFoldDB" id="A0A2T3A7J9"/>
<dbReference type="GO" id="GO:0016491">
    <property type="term" value="F:oxidoreductase activity"/>
    <property type="evidence" value="ECO:0007669"/>
    <property type="project" value="UniProtKB-KW"/>
</dbReference>